<keyword evidence="3" id="KW-1185">Reference proteome</keyword>
<feature type="compositionally biased region" description="Low complexity" evidence="1">
    <location>
        <begin position="27"/>
        <end position="38"/>
    </location>
</feature>
<protein>
    <submittedName>
        <fullName evidence="2">Uncharacterized protein</fullName>
    </submittedName>
</protein>
<evidence type="ECO:0000313" key="3">
    <source>
        <dbReference type="Proteomes" id="UP000247498"/>
    </source>
</evidence>
<evidence type="ECO:0000313" key="2">
    <source>
        <dbReference type="EMBL" id="GBF97903.1"/>
    </source>
</evidence>
<accession>A0A2V0PIW5</accession>
<dbReference type="InParanoid" id="A0A2V0PIW5"/>
<evidence type="ECO:0000256" key="1">
    <source>
        <dbReference type="SAM" id="MobiDB-lite"/>
    </source>
</evidence>
<proteinExistence type="predicted"/>
<dbReference type="Proteomes" id="UP000247498">
    <property type="component" value="Unassembled WGS sequence"/>
</dbReference>
<sequence length="72" mass="7236">MPSAISNWWQHSPAAPAAPRARPPAAPRAEAAKPATTPAPQPAQNCAHTAASALGISPLGVFWGCIADVGPC</sequence>
<reference evidence="2 3" key="1">
    <citation type="journal article" date="2018" name="Sci. Rep.">
        <title>Raphidocelis subcapitata (=Pseudokirchneriella subcapitata) provides an insight into genome evolution and environmental adaptations in the Sphaeropleales.</title>
        <authorList>
            <person name="Suzuki S."/>
            <person name="Yamaguchi H."/>
            <person name="Nakajima N."/>
            <person name="Kawachi M."/>
        </authorList>
    </citation>
    <scope>NUCLEOTIDE SEQUENCE [LARGE SCALE GENOMIC DNA]</scope>
    <source>
        <strain evidence="2 3">NIES-35</strain>
    </source>
</reference>
<comment type="caution">
    <text evidence="2">The sequence shown here is derived from an EMBL/GenBank/DDBJ whole genome shotgun (WGS) entry which is preliminary data.</text>
</comment>
<dbReference type="AlphaFoldDB" id="A0A2V0PIW5"/>
<feature type="region of interest" description="Disordered" evidence="1">
    <location>
        <begin position="1"/>
        <end position="44"/>
    </location>
</feature>
<dbReference type="EMBL" id="BDRX01000110">
    <property type="protein sequence ID" value="GBF97903.1"/>
    <property type="molecule type" value="Genomic_DNA"/>
</dbReference>
<name>A0A2V0PIW5_9CHLO</name>
<gene>
    <name evidence="2" type="ORF">Rsub_10258</name>
</gene>
<feature type="compositionally biased region" description="Polar residues" evidence="1">
    <location>
        <begin position="1"/>
        <end position="10"/>
    </location>
</feature>
<organism evidence="2 3">
    <name type="scientific">Raphidocelis subcapitata</name>
    <dbReference type="NCBI Taxonomy" id="307507"/>
    <lineage>
        <taxon>Eukaryota</taxon>
        <taxon>Viridiplantae</taxon>
        <taxon>Chlorophyta</taxon>
        <taxon>core chlorophytes</taxon>
        <taxon>Chlorophyceae</taxon>
        <taxon>CS clade</taxon>
        <taxon>Sphaeropleales</taxon>
        <taxon>Selenastraceae</taxon>
        <taxon>Raphidocelis</taxon>
    </lineage>
</organism>